<evidence type="ECO:0008006" key="5">
    <source>
        <dbReference type="Google" id="ProtNLM"/>
    </source>
</evidence>
<keyword evidence="4" id="KW-1185">Reference proteome</keyword>
<dbReference type="Proteomes" id="UP000434957">
    <property type="component" value="Unassembled WGS sequence"/>
</dbReference>
<reference evidence="1 3" key="1">
    <citation type="submission" date="2018-09" db="EMBL/GenBank/DDBJ databases">
        <title>Genomic investigation of the strawberry pathogen Phytophthora fragariae indicates pathogenicity is determined by transcriptional variation in three key races.</title>
        <authorList>
            <person name="Adams T.M."/>
            <person name="Armitage A.D."/>
            <person name="Sobczyk M.K."/>
            <person name="Bates H.J."/>
            <person name="Dunwell J.M."/>
            <person name="Nellist C.F."/>
            <person name="Harrison R.J."/>
        </authorList>
    </citation>
    <scope>NUCLEOTIDE SEQUENCE [LARGE SCALE GENOMIC DNA]</scope>
    <source>
        <strain evidence="1 3">SCRP249</strain>
        <strain evidence="2 4">SCRP333</strain>
    </source>
</reference>
<evidence type="ECO:0000313" key="2">
    <source>
        <dbReference type="EMBL" id="KAE9347965.1"/>
    </source>
</evidence>
<evidence type="ECO:0000313" key="1">
    <source>
        <dbReference type="EMBL" id="KAE8990344.1"/>
    </source>
</evidence>
<name>A0A6A3JDX2_9STRA</name>
<protein>
    <recommendedName>
        <fullName evidence="5">Reverse transcriptase Ty1/copia-type domain-containing protein</fullName>
    </recommendedName>
</protein>
<dbReference type="Proteomes" id="UP000429607">
    <property type="component" value="Unassembled WGS sequence"/>
</dbReference>
<sequence>MVVWARGLLLELGYGEQGLEVPVYCDNQSTIAVVVNNGNTSRVRHMAKHARFVNEYVQGKELDVIYVPSADNLADVFTKALGPAEFERQRSRLNVEDVTEPWKMVETVEAEEDVEMQEVLSFSVQCCWCAKRRTGCTVHVCMCACCLTSNMV</sequence>
<accession>A0A6A3JDX2</accession>
<dbReference type="EMBL" id="QXFT01000300">
    <property type="protein sequence ID" value="KAE9347965.1"/>
    <property type="molecule type" value="Genomic_DNA"/>
</dbReference>
<comment type="caution">
    <text evidence="1">The sequence shown here is derived from an EMBL/GenBank/DDBJ whole genome shotgun (WGS) entry which is preliminary data.</text>
</comment>
<evidence type="ECO:0000313" key="4">
    <source>
        <dbReference type="Proteomes" id="UP000434957"/>
    </source>
</evidence>
<dbReference type="AlphaFoldDB" id="A0A6A3JDX2"/>
<proteinExistence type="predicted"/>
<dbReference type="EMBL" id="QXFV01002261">
    <property type="protein sequence ID" value="KAE8990344.1"/>
    <property type="molecule type" value="Genomic_DNA"/>
</dbReference>
<evidence type="ECO:0000313" key="3">
    <source>
        <dbReference type="Proteomes" id="UP000429607"/>
    </source>
</evidence>
<dbReference type="CDD" id="cd09272">
    <property type="entry name" value="RNase_HI_RT_Ty1"/>
    <property type="match status" value="1"/>
</dbReference>
<gene>
    <name evidence="1" type="ORF">PR001_g21509</name>
    <name evidence="2" type="ORF">PR003_g6653</name>
</gene>
<organism evidence="1 3">
    <name type="scientific">Phytophthora rubi</name>
    <dbReference type="NCBI Taxonomy" id="129364"/>
    <lineage>
        <taxon>Eukaryota</taxon>
        <taxon>Sar</taxon>
        <taxon>Stramenopiles</taxon>
        <taxon>Oomycota</taxon>
        <taxon>Peronosporomycetes</taxon>
        <taxon>Peronosporales</taxon>
        <taxon>Peronosporaceae</taxon>
        <taxon>Phytophthora</taxon>
    </lineage>
</organism>